<dbReference type="Proteomes" id="UP000837801">
    <property type="component" value="Unassembled WGS sequence"/>
</dbReference>
<dbReference type="GO" id="GO:0006629">
    <property type="term" value="P:lipid metabolic process"/>
    <property type="evidence" value="ECO:0007669"/>
    <property type="project" value="UniProtKB-KW"/>
</dbReference>
<comment type="caution">
    <text evidence="8">The sequence shown here is derived from an EMBL/GenBank/DDBJ whole genome shotgun (WGS) entry which is preliminary data.</text>
</comment>
<gene>
    <name evidence="8" type="ORF">CLIB1423_07S02916</name>
</gene>
<evidence type="ECO:0000256" key="2">
    <source>
        <dbReference type="ARBA" id="ARBA00022692"/>
    </source>
</evidence>
<dbReference type="OrthoDB" id="272512at2759"/>
<evidence type="ECO:0000256" key="1">
    <source>
        <dbReference type="ARBA" id="ARBA00022679"/>
    </source>
</evidence>
<feature type="transmembrane region" description="Helical" evidence="7">
    <location>
        <begin position="42"/>
        <end position="66"/>
    </location>
</feature>
<organism evidence="8 9">
    <name type="scientific">[Candida] railenensis</name>
    <dbReference type="NCBI Taxonomy" id="45579"/>
    <lineage>
        <taxon>Eukaryota</taxon>
        <taxon>Fungi</taxon>
        <taxon>Dikarya</taxon>
        <taxon>Ascomycota</taxon>
        <taxon>Saccharomycotina</taxon>
        <taxon>Pichiomycetes</taxon>
        <taxon>Debaryomycetaceae</taxon>
        <taxon>Kurtzmaniella</taxon>
    </lineage>
</organism>
<accession>A0A9P0QQ16</accession>
<evidence type="ECO:0000256" key="7">
    <source>
        <dbReference type="SAM" id="Phobius"/>
    </source>
</evidence>
<keyword evidence="5 7" id="KW-0472">Membrane</keyword>
<name>A0A9P0QQ16_9ASCO</name>
<evidence type="ECO:0000256" key="4">
    <source>
        <dbReference type="ARBA" id="ARBA00023098"/>
    </source>
</evidence>
<evidence type="ECO:0000313" key="8">
    <source>
        <dbReference type="EMBL" id="CAH2352586.1"/>
    </source>
</evidence>
<protein>
    <submittedName>
        <fullName evidence="8">Lysophosphatidic acid:oleoyl-CoA acyltransferase 1</fullName>
    </submittedName>
</protein>
<keyword evidence="9" id="KW-1185">Reference proteome</keyword>
<reference evidence="8" key="1">
    <citation type="submission" date="2022-03" db="EMBL/GenBank/DDBJ databases">
        <authorList>
            <person name="Legras J.-L."/>
            <person name="Devillers H."/>
            <person name="Grondin C."/>
        </authorList>
    </citation>
    <scope>NUCLEOTIDE SEQUENCE</scope>
    <source>
        <strain evidence="8">CLIB 1423</strain>
    </source>
</reference>
<dbReference type="PANTHER" id="PTHR23063">
    <property type="entry name" value="PHOSPHOLIPID ACYLTRANSFERASE"/>
    <property type="match status" value="1"/>
</dbReference>
<dbReference type="GO" id="GO:0016746">
    <property type="term" value="F:acyltransferase activity"/>
    <property type="evidence" value="ECO:0007669"/>
    <property type="project" value="UniProtKB-KW"/>
</dbReference>
<keyword evidence="2 7" id="KW-0812">Transmembrane</keyword>
<evidence type="ECO:0000256" key="5">
    <source>
        <dbReference type="ARBA" id="ARBA00023136"/>
    </source>
</evidence>
<dbReference type="AlphaFoldDB" id="A0A9P0QQ16"/>
<dbReference type="EMBL" id="CAKXYY010000007">
    <property type="protein sequence ID" value="CAH2352586.1"/>
    <property type="molecule type" value="Genomic_DNA"/>
</dbReference>
<proteinExistence type="predicted"/>
<evidence type="ECO:0000256" key="6">
    <source>
        <dbReference type="ARBA" id="ARBA00023315"/>
    </source>
</evidence>
<evidence type="ECO:0000256" key="3">
    <source>
        <dbReference type="ARBA" id="ARBA00022989"/>
    </source>
</evidence>
<keyword evidence="3 7" id="KW-1133">Transmembrane helix</keyword>
<evidence type="ECO:0000313" key="9">
    <source>
        <dbReference type="Proteomes" id="UP000837801"/>
    </source>
</evidence>
<keyword evidence="1" id="KW-0808">Transferase</keyword>
<sequence>MEKFSTWRDKGTGISPFMPVDAPPSSIASKYLAQPVLYVFKFPILIITLALYYALIPFPAVANFIVTKLYGFRRIETTVDGLKRSKVAEIQAAKPKVNDIVVVNYVAPINGLILASIAQCSWRSIVILIPAANGEYYSYSIWDVFTRAMDEISTPNPSAQPITDLTALKGKLVFIFPEGTPSNNRSILPFVTSKTNKLKVNNVFTFKTLSLKISPLHFTTPLPLTSKFAYVYSLLTNLHNKSVISVKIFEHGQSNELDFNLSKRSFETNQLNSVGDYLDIQMKEKFYAEYIKVKR</sequence>
<keyword evidence="4" id="KW-0443">Lipid metabolism</keyword>
<dbReference type="PANTHER" id="PTHR23063:SF60">
    <property type="entry name" value="LYSOPHOSPHATIDIC ACID:OLEOYL-COA ACYLTRANSFERASE 1"/>
    <property type="match status" value="1"/>
</dbReference>
<keyword evidence="6 8" id="KW-0012">Acyltransferase</keyword>